<gene>
    <name evidence="1" type="primary">e(y)2</name>
</gene>
<dbReference type="GO" id="GO:0005654">
    <property type="term" value="C:nucleoplasm"/>
    <property type="evidence" value="ECO:0007669"/>
    <property type="project" value="UniProtKB-SubCell"/>
</dbReference>
<reference evidence="2" key="1">
    <citation type="submission" date="2020-05" db="UniProtKB">
        <authorList>
            <consortium name="EnsemblMetazoa"/>
        </authorList>
    </citation>
    <scope>IDENTIFICATION</scope>
    <source>
        <strain evidence="2">SANGQUA</strain>
    </source>
</reference>
<keyword evidence="1" id="KW-0539">Nucleus</keyword>
<organism evidence="2 3">
    <name type="scientific">Anopheles quadriannulatus</name>
    <name type="common">Mosquito</name>
    <dbReference type="NCBI Taxonomy" id="34691"/>
    <lineage>
        <taxon>Eukaryota</taxon>
        <taxon>Metazoa</taxon>
        <taxon>Ecdysozoa</taxon>
        <taxon>Arthropoda</taxon>
        <taxon>Hexapoda</taxon>
        <taxon>Insecta</taxon>
        <taxon>Pterygota</taxon>
        <taxon>Neoptera</taxon>
        <taxon>Endopterygota</taxon>
        <taxon>Diptera</taxon>
        <taxon>Nematocera</taxon>
        <taxon>Culicoidea</taxon>
        <taxon>Culicidae</taxon>
        <taxon>Anophelinae</taxon>
        <taxon>Anopheles</taxon>
    </lineage>
</organism>
<dbReference type="GO" id="GO:0003713">
    <property type="term" value="F:transcription coactivator activity"/>
    <property type="evidence" value="ECO:0007669"/>
    <property type="project" value="UniProtKB-UniRule"/>
</dbReference>
<dbReference type="GO" id="GO:0006406">
    <property type="term" value="P:mRNA export from nucleus"/>
    <property type="evidence" value="ECO:0007669"/>
    <property type="project" value="UniProtKB-UniRule"/>
</dbReference>
<comment type="subcellular location">
    <subcellularLocation>
        <location evidence="1">Nucleus</location>
        <location evidence="1">Nucleoplasm</location>
    </subcellularLocation>
</comment>
<comment type="function">
    <text evidence="1">Involved in mRNA export coupled transcription activation by association with both the TREX-2 and the SAGA complexes. The transcription regulatory histone acetylation (HAT) complex SAGA is a multiprotein complex that activates transcription by remodeling chromatin and mediating histone acetylation and deubiquitination. Within the SAGA complex, participates to a subcomplex that specifically deubiquitinates histones. The SAGA complex is recruited to specific gene promoters by activators, where it is required for transcription. The TREX-2 complex functions in docking export-competent ribonucleoprotein particles (mRNPs) to the nuclear entrance of the nuclear pore complex (nuclear basket). TREX-2 participates in mRNA export and accurate chromatin positioning in the nucleus by tethering genes to the nuclear periphery.</text>
</comment>
<dbReference type="VEuPathDB" id="VectorBase:AQUA017097"/>
<dbReference type="STRING" id="34691.A0A3F2Z236"/>
<dbReference type="GO" id="GO:0000124">
    <property type="term" value="C:SAGA complex"/>
    <property type="evidence" value="ECO:0007669"/>
    <property type="project" value="UniProtKB-UniRule"/>
</dbReference>
<dbReference type="PANTHER" id="PTHR12514">
    <property type="entry name" value="ENHANCER OF YELLOW 2 TRANSCRIPTION FACTOR"/>
    <property type="match status" value="1"/>
</dbReference>
<keyword evidence="1" id="KW-0805">Transcription regulation</keyword>
<dbReference type="Proteomes" id="UP000076407">
    <property type="component" value="Unassembled WGS sequence"/>
</dbReference>
<keyword evidence="1" id="KW-0811">Translocation</keyword>
<keyword evidence="1" id="KW-0509">mRNA transport</keyword>
<keyword evidence="1" id="KW-0813">Transport</keyword>
<keyword evidence="1" id="KW-0010">Activator</keyword>
<dbReference type="EnsemblMetazoa" id="AQUA017097-RA">
    <property type="protein sequence ID" value="AQUA017097-PA"/>
    <property type="gene ID" value="AQUA017097"/>
</dbReference>
<dbReference type="GO" id="GO:0015031">
    <property type="term" value="P:protein transport"/>
    <property type="evidence" value="ECO:0007669"/>
    <property type="project" value="UniProtKB-KW"/>
</dbReference>
<protein>
    <recommendedName>
        <fullName evidence="1">Enhancer of yellow 2 transcription factor</fullName>
    </recommendedName>
</protein>
<keyword evidence="1" id="KW-0653">Protein transport</keyword>
<dbReference type="GO" id="GO:0070390">
    <property type="term" value="C:transcription export complex 2"/>
    <property type="evidence" value="ECO:0007669"/>
    <property type="project" value="UniProtKB-UniRule"/>
</dbReference>
<comment type="subunit">
    <text evidence="1">Component of the nuclear pore complex (NPC)-associated TREX-2 complex (transcription and export complex 2). Component of the SAGA transcription coactivator-HAT complex. Within the SAGA complex, participates to a subcomplex of SAGA called the DUB module (deubiquitination module).</text>
</comment>
<dbReference type="GO" id="GO:0006368">
    <property type="term" value="P:transcription elongation by RNA polymerase II"/>
    <property type="evidence" value="ECO:0007669"/>
    <property type="project" value="UniProtKB-UniRule"/>
</dbReference>
<proteinExistence type="inferred from homology"/>
<dbReference type="Pfam" id="PF10163">
    <property type="entry name" value="EnY2"/>
    <property type="match status" value="1"/>
</dbReference>
<dbReference type="HAMAP" id="MF_03046">
    <property type="entry name" value="ENY2_Sus1"/>
    <property type="match status" value="1"/>
</dbReference>
<evidence type="ECO:0000313" key="3">
    <source>
        <dbReference type="Proteomes" id="UP000076407"/>
    </source>
</evidence>
<evidence type="ECO:0000256" key="1">
    <source>
        <dbReference type="HAMAP-Rule" id="MF_03046"/>
    </source>
</evidence>
<dbReference type="GO" id="GO:0005643">
    <property type="term" value="C:nuclear pore"/>
    <property type="evidence" value="ECO:0007669"/>
    <property type="project" value="UniProtKB-UniRule"/>
</dbReference>
<sequence length="96" mass="11090">MYSKSVDQITILHGDRTKLKDLLRLRLIECGWNDQVRYLCRQAIAENGQTNVDAVVQVVTPEARTLIPDVVKRELLQKIRMSLLQQERLDVSISSR</sequence>
<comment type="similarity">
    <text evidence="1">Belongs to the ENY2 family.</text>
</comment>
<dbReference type="Gene3D" id="1.10.246.140">
    <property type="match status" value="1"/>
</dbReference>
<dbReference type="AlphaFoldDB" id="A0A3F2Z236"/>
<keyword evidence="1" id="KW-0156">Chromatin regulator</keyword>
<name>A0A3F2Z236_ANOQN</name>
<dbReference type="InterPro" id="IPR018783">
    <property type="entry name" value="TF_ENY2"/>
</dbReference>
<dbReference type="InterPro" id="IPR038212">
    <property type="entry name" value="TF_EnY2_sf"/>
</dbReference>
<keyword evidence="3" id="KW-1185">Reference proteome</keyword>
<evidence type="ECO:0000313" key="2">
    <source>
        <dbReference type="EnsemblMetazoa" id="AQUA017097-PA"/>
    </source>
</evidence>
<keyword evidence="1" id="KW-0804">Transcription</keyword>
<accession>A0A3F2Z236</accession>
<dbReference type="GO" id="GO:0006325">
    <property type="term" value="P:chromatin organization"/>
    <property type="evidence" value="ECO:0007669"/>
    <property type="project" value="UniProtKB-KW"/>
</dbReference>
<dbReference type="GO" id="GO:0071819">
    <property type="term" value="C:DUBm complex"/>
    <property type="evidence" value="ECO:0007669"/>
    <property type="project" value="UniProtKB-UniRule"/>
</dbReference>